<gene>
    <name evidence="2" type="ORF">BpHYR1_048669</name>
</gene>
<feature type="region of interest" description="Disordered" evidence="1">
    <location>
        <begin position="24"/>
        <end position="43"/>
    </location>
</feature>
<accession>A0A3M7PQX5</accession>
<dbReference type="EMBL" id="REGN01009310">
    <property type="protein sequence ID" value="RNA01470.1"/>
    <property type="molecule type" value="Genomic_DNA"/>
</dbReference>
<organism evidence="2 3">
    <name type="scientific">Brachionus plicatilis</name>
    <name type="common">Marine rotifer</name>
    <name type="synonym">Brachionus muelleri</name>
    <dbReference type="NCBI Taxonomy" id="10195"/>
    <lineage>
        <taxon>Eukaryota</taxon>
        <taxon>Metazoa</taxon>
        <taxon>Spiralia</taxon>
        <taxon>Gnathifera</taxon>
        <taxon>Rotifera</taxon>
        <taxon>Eurotatoria</taxon>
        <taxon>Monogononta</taxon>
        <taxon>Pseudotrocha</taxon>
        <taxon>Ploima</taxon>
        <taxon>Brachionidae</taxon>
        <taxon>Brachionus</taxon>
    </lineage>
</organism>
<protein>
    <submittedName>
        <fullName evidence="2">Uncharacterized protein</fullName>
    </submittedName>
</protein>
<evidence type="ECO:0000256" key="1">
    <source>
        <dbReference type="SAM" id="MobiDB-lite"/>
    </source>
</evidence>
<dbReference type="Proteomes" id="UP000276133">
    <property type="component" value="Unassembled WGS sequence"/>
</dbReference>
<dbReference type="AlphaFoldDB" id="A0A3M7PQX5"/>
<comment type="caution">
    <text evidence="2">The sequence shown here is derived from an EMBL/GenBank/DDBJ whole genome shotgun (WGS) entry which is preliminary data.</text>
</comment>
<feature type="region of interest" description="Disordered" evidence="1">
    <location>
        <begin position="94"/>
        <end position="118"/>
    </location>
</feature>
<reference evidence="2 3" key="1">
    <citation type="journal article" date="2018" name="Sci. Rep.">
        <title>Genomic signatures of local adaptation to the degree of environmental predictability in rotifers.</title>
        <authorList>
            <person name="Franch-Gras L."/>
            <person name="Hahn C."/>
            <person name="Garcia-Roger E.M."/>
            <person name="Carmona M.J."/>
            <person name="Serra M."/>
            <person name="Gomez A."/>
        </authorList>
    </citation>
    <scope>NUCLEOTIDE SEQUENCE [LARGE SCALE GENOMIC DNA]</scope>
    <source>
        <strain evidence="2">HYR1</strain>
    </source>
</reference>
<evidence type="ECO:0000313" key="2">
    <source>
        <dbReference type="EMBL" id="RNA01470.1"/>
    </source>
</evidence>
<feature type="compositionally biased region" description="Basic and acidic residues" evidence="1">
    <location>
        <begin position="108"/>
        <end position="117"/>
    </location>
</feature>
<keyword evidence="3" id="KW-1185">Reference proteome</keyword>
<evidence type="ECO:0000313" key="3">
    <source>
        <dbReference type="Proteomes" id="UP000276133"/>
    </source>
</evidence>
<proteinExistence type="predicted"/>
<sequence length="128" mass="14281">MIPKKDPKSSNPKDFIPIRFTNTINPTIPKKRGWPRKSTGPVNRLMVTQSDSGEVIESEITTQAQYINDGPIQVSNRATTKHILGGSSISITKISNPTIPKKRGRPHKNPEDVEKVSSKRTKIIKLEI</sequence>
<name>A0A3M7PQX5_BRAPC</name>